<feature type="region of interest" description="Disordered" evidence="1">
    <location>
        <begin position="116"/>
        <end position="149"/>
    </location>
</feature>
<dbReference type="EMBL" id="PQIB02000012">
    <property type="protein sequence ID" value="RLM80532.1"/>
    <property type="molecule type" value="Genomic_DNA"/>
</dbReference>
<organism evidence="2 3">
    <name type="scientific">Panicum miliaceum</name>
    <name type="common">Proso millet</name>
    <name type="synonym">Broomcorn millet</name>
    <dbReference type="NCBI Taxonomy" id="4540"/>
    <lineage>
        <taxon>Eukaryota</taxon>
        <taxon>Viridiplantae</taxon>
        <taxon>Streptophyta</taxon>
        <taxon>Embryophyta</taxon>
        <taxon>Tracheophyta</taxon>
        <taxon>Spermatophyta</taxon>
        <taxon>Magnoliopsida</taxon>
        <taxon>Liliopsida</taxon>
        <taxon>Poales</taxon>
        <taxon>Poaceae</taxon>
        <taxon>PACMAD clade</taxon>
        <taxon>Panicoideae</taxon>
        <taxon>Panicodae</taxon>
        <taxon>Paniceae</taxon>
        <taxon>Panicinae</taxon>
        <taxon>Panicum</taxon>
        <taxon>Panicum sect. Panicum</taxon>
    </lineage>
</organism>
<dbReference type="Proteomes" id="UP000275267">
    <property type="component" value="Unassembled WGS sequence"/>
</dbReference>
<dbReference type="Pfam" id="PF14009">
    <property type="entry name" value="PADRE"/>
    <property type="match status" value="1"/>
</dbReference>
<accession>A0A3L6QL56</accession>
<reference evidence="3" key="1">
    <citation type="journal article" date="2019" name="Nat. Commun.">
        <title>The genome of broomcorn millet.</title>
        <authorList>
            <person name="Zou C."/>
            <person name="Miki D."/>
            <person name="Li D."/>
            <person name="Tang Q."/>
            <person name="Xiao L."/>
            <person name="Rajput S."/>
            <person name="Deng P."/>
            <person name="Jia W."/>
            <person name="Huang R."/>
            <person name="Zhang M."/>
            <person name="Sun Y."/>
            <person name="Hu J."/>
            <person name="Fu X."/>
            <person name="Schnable P.S."/>
            <person name="Li F."/>
            <person name="Zhang H."/>
            <person name="Feng B."/>
            <person name="Zhu X."/>
            <person name="Liu R."/>
            <person name="Schnable J.C."/>
            <person name="Zhu J.-K."/>
            <person name="Zhang H."/>
        </authorList>
    </citation>
    <scope>NUCLEOTIDE SEQUENCE [LARGE SCALE GENOMIC DNA]</scope>
</reference>
<dbReference type="AlphaFoldDB" id="A0A3L6QL56"/>
<comment type="caution">
    <text evidence="2">The sequence shown here is derived from an EMBL/GenBank/DDBJ whole genome shotgun (WGS) entry which is preliminary data.</text>
</comment>
<proteinExistence type="predicted"/>
<dbReference type="InterPro" id="IPR025322">
    <property type="entry name" value="PADRE_dom"/>
</dbReference>
<dbReference type="PANTHER" id="PTHR33148:SF68">
    <property type="entry name" value="DUF4228 DOMAIN PROTEIN"/>
    <property type="match status" value="1"/>
</dbReference>
<protein>
    <submittedName>
        <fullName evidence="2">Uncharacterized protein</fullName>
    </submittedName>
</protein>
<gene>
    <name evidence="2" type="ORF">C2845_PM12G26720</name>
</gene>
<keyword evidence="3" id="KW-1185">Reference proteome</keyword>
<dbReference type="STRING" id="4540.A0A3L6QL56"/>
<evidence type="ECO:0000256" key="1">
    <source>
        <dbReference type="SAM" id="MobiDB-lite"/>
    </source>
</evidence>
<dbReference type="OrthoDB" id="676555at2759"/>
<evidence type="ECO:0000313" key="2">
    <source>
        <dbReference type="EMBL" id="RLM80532.1"/>
    </source>
</evidence>
<sequence>MGNSLGGKRKGAKVMQLDGTSFRVKPPAAAADVLRDHPGFQLLESEEVKLLGARARPLPPDAPLCRGRLYFLVALPRRAPAGGGAMRRAWSGNLRVGARERLESLMLARRSTSDLSSLPAHASASAPTSPLPSGATSPLPAAGGATPVRLKMRLPRAQVEKLMGESKDPAEAAAKIMELCGAAHASARVTPERPPGILRSPRFAKTPEWGAGFMLPPPAPAKTPQRCPTLPRTTTEIALRIGSSGVNARASMNKKKARFVELPDELIA</sequence>
<evidence type="ECO:0000313" key="3">
    <source>
        <dbReference type="Proteomes" id="UP000275267"/>
    </source>
</evidence>
<name>A0A3L6QL56_PANMI</name>
<dbReference type="PANTHER" id="PTHR33148">
    <property type="entry name" value="PLASTID MOVEMENT IMPAIRED PROTEIN-RELATED"/>
    <property type="match status" value="1"/>
</dbReference>
<feature type="compositionally biased region" description="Low complexity" evidence="1">
    <location>
        <begin position="116"/>
        <end position="147"/>
    </location>
</feature>